<dbReference type="SUPFAM" id="SSF103473">
    <property type="entry name" value="MFS general substrate transporter"/>
    <property type="match status" value="1"/>
</dbReference>
<evidence type="ECO:0000256" key="4">
    <source>
        <dbReference type="ARBA" id="ARBA00022989"/>
    </source>
</evidence>
<evidence type="ECO:0000256" key="2">
    <source>
        <dbReference type="ARBA" id="ARBA00022475"/>
    </source>
</evidence>
<gene>
    <name evidence="8" type="primary">pbuE</name>
    <name evidence="8" type="ORF">Mal33_09110</name>
</gene>
<name>A0A518IPB2_9BACT</name>
<feature type="transmembrane region" description="Helical" evidence="6">
    <location>
        <begin position="114"/>
        <end position="135"/>
    </location>
</feature>
<feature type="transmembrane region" description="Helical" evidence="6">
    <location>
        <begin position="23"/>
        <end position="45"/>
    </location>
</feature>
<evidence type="ECO:0000256" key="1">
    <source>
        <dbReference type="ARBA" id="ARBA00004651"/>
    </source>
</evidence>
<feature type="transmembrane region" description="Helical" evidence="6">
    <location>
        <begin position="57"/>
        <end position="77"/>
    </location>
</feature>
<keyword evidence="3 6" id="KW-0812">Transmembrane</keyword>
<dbReference type="InterPro" id="IPR020846">
    <property type="entry name" value="MFS_dom"/>
</dbReference>
<feature type="transmembrane region" description="Helical" evidence="6">
    <location>
        <begin position="227"/>
        <end position="250"/>
    </location>
</feature>
<dbReference type="Proteomes" id="UP000316770">
    <property type="component" value="Chromosome"/>
</dbReference>
<keyword evidence="9" id="KW-1185">Reference proteome</keyword>
<organism evidence="8 9">
    <name type="scientific">Rosistilla oblonga</name>
    <dbReference type="NCBI Taxonomy" id="2527990"/>
    <lineage>
        <taxon>Bacteria</taxon>
        <taxon>Pseudomonadati</taxon>
        <taxon>Planctomycetota</taxon>
        <taxon>Planctomycetia</taxon>
        <taxon>Pirellulales</taxon>
        <taxon>Pirellulaceae</taxon>
        <taxon>Rosistilla</taxon>
    </lineage>
</organism>
<dbReference type="PANTHER" id="PTHR43124">
    <property type="entry name" value="PURINE EFFLUX PUMP PBUE"/>
    <property type="match status" value="1"/>
</dbReference>
<feature type="transmembrane region" description="Helical" evidence="6">
    <location>
        <begin position="262"/>
        <end position="278"/>
    </location>
</feature>
<evidence type="ECO:0000259" key="7">
    <source>
        <dbReference type="PROSITE" id="PS50850"/>
    </source>
</evidence>
<feature type="transmembrane region" description="Helical" evidence="6">
    <location>
        <begin position="175"/>
        <end position="197"/>
    </location>
</feature>
<keyword evidence="5 6" id="KW-0472">Membrane</keyword>
<evidence type="ECO:0000313" key="9">
    <source>
        <dbReference type="Proteomes" id="UP000316770"/>
    </source>
</evidence>
<dbReference type="PROSITE" id="PS50850">
    <property type="entry name" value="MFS"/>
    <property type="match status" value="1"/>
</dbReference>
<evidence type="ECO:0000256" key="5">
    <source>
        <dbReference type="ARBA" id="ARBA00023136"/>
    </source>
</evidence>
<dbReference type="PANTHER" id="PTHR43124:SF3">
    <property type="entry name" value="CHLORAMPHENICOL EFFLUX PUMP RV0191"/>
    <property type="match status" value="1"/>
</dbReference>
<feature type="transmembrane region" description="Helical" evidence="6">
    <location>
        <begin position="147"/>
        <end position="169"/>
    </location>
</feature>
<dbReference type="EMBL" id="CP036318">
    <property type="protein sequence ID" value="QDV54945.1"/>
    <property type="molecule type" value="Genomic_DNA"/>
</dbReference>
<sequence length="458" mass="48020">MEGRYDESPDSDTNGQQRYERMVLFILASVQFITIVDFMIVMPLGPQLMRTLQINPTQFGLIVSSYTFAAGVAGIVASSLADRFARRTTFLVLFAGFLLGTLCCGLAASYGVLLWARVVTGAFGGVLGGIAMAIIGDVFPEQRRGRATGTLMTGFALASVAGVPFGLVLGTNFGWQIPFIVLAVGGGPILILARVALPRLDSHIHDVQTNPLKSLVETFAHRNHLRAFALIVALMIGSFTVFPYLSAYLVSNVGMSENQLPLIYIVGGALTFVAAPIVGRLADHYGKRRIYRIVAPASALMLFVVTHLPATHVAIAVAAFGGLMVCNVGRMIPAMAIVTSSVRPERRGAFLSANSSVQHVASGIGAYLGGLIVVEAGDGKLENFGTVGWIAAAATLVTLWLVGRVEVAGDINPLATPSAASLAIAAAAEASVDAGEALVGLSGEHQIVKDVSTNVPVD</sequence>
<keyword evidence="4 6" id="KW-1133">Transmembrane helix</keyword>
<keyword evidence="2" id="KW-1003">Cell membrane</keyword>
<feature type="domain" description="Major facilitator superfamily (MFS) profile" evidence="7">
    <location>
        <begin position="23"/>
        <end position="406"/>
    </location>
</feature>
<dbReference type="GO" id="GO:0022857">
    <property type="term" value="F:transmembrane transporter activity"/>
    <property type="evidence" value="ECO:0007669"/>
    <property type="project" value="InterPro"/>
</dbReference>
<dbReference type="InterPro" id="IPR011701">
    <property type="entry name" value="MFS"/>
</dbReference>
<feature type="transmembrane region" description="Helical" evidence="6">
    <location>
        <begin position="89"/>
        <end position="108"/>
    </location>
</feature>
<protein>
    <submittedName>
        <fullName evidence="8">Purine efflux pump PbuE</fullName>
    </submittedName>
</protein>
<evidence type="ECO:0000256" key="3">
    <source>
        <dbReference type="ARBA" id="ARBA00022692"/>
    </source>
</evidence>
<evidence type="ECO:0000313" key="8">
    <source>
        <dbReference type="EMBL" id="QDV54945.1"/>
    </source>
</evidence>
<feature type="transmembrane region" description="Helical" evidence="6">
    <location>
        <begin position="314"/>
        <end position="338"/>
    </location>
</feature>
<dbReference type="GO" id="GO:0005886">
    <property type="term" value="C:plasma membrane"/>
    <property type="evidence" value="ECO:0007669"/>
    <property type="project" value="UniProtKB-SubCell"/>
</dbReference>
<accession>A0A518IPB2</accession>
<comment type="subcellular location">
    <subcellularLocation>
        <location evidence="1">Cell membrane</location>
        <topology evidence="1">Multi-pass membrane protein</topology>
    </subcellularLocation>
</comment>
<reference evidence="8 9" key="1">
    <citation type="submission" date="2019-02" db="EMBL/GenBank/DDBJ databases">
        <title>Deep-cultivation of Planctomycetes and their phenomic and genomic characterization uncovers novel biology.</title>
        <authorList>
            <person name="Wiegand S."/>
            <person name="Jogler M."/>
            <person name="Boedeker C."/>
            <person name="Pinto D."/>
            <person name="Vollmers J."/>
            <person name="Rivas-Marin E."/>
            <person name="Kohn T."/>
            <person name="Peeters S.H."/>
            <person name="Heuer A."/>
            <person name="Rast P."/>
            <person name="Oberbeckmann S."/>
            <person name="Bunk B."/>
            <person name="Jeske O."/>
            <person name="Meyerdierks A."/>
            <person name="Storesund J.E."/>
            <person name="Kallscheuer N."/>
            <person name="Luecker S."/>
            <person name="Lage O.M."/>
            <person name="Pohl T."/>
            <person name="Merkel B.J."/>
            <person name="Hornburger P."/>
            <person name="Mueller R.-W."/>
            <person name="Bruemmer F."/>
            <person name="Labrenz M."/>
            <person name="Spormann A.M."/>
            <person name="Op den Camp H."/>
            <person name="Overmann J."/>
            <person name="Amann R."/>
            <person name="Jetten M.S.M."/>
            <person name="Mascher T."/>
            <person name="Medema M.H."/>
            <person name="Devos D.P."/>
            <person name="Kaster A.-K."/>
            <person name="Ovreas L."/>
            <person name="Rohde M."/>
            <person name="Galperin M.Y."/>
            <person name="Jogler C."/>
        </authorList>
    </citation>
    <scope>NUCLEOTIDE SEQUENCE [LARGE SCALE GENOMIC DNA]</scope>
    <source>
        <strain evidence="8 9">Mal33</strain>
    </source>
</reference>
<evidence type="ECO:0000256" key="6">
    <source>
        <dbReference type="SAM" id="Phobius"/>
    </source>
</evidence>
<dbReference type="Gene3D" id="1.20.1250.20">
    <property type="entry name" value="MFS general substrate transporter like domains"/>
    <property type="match status" value="1"/>
</dbReference>
<dbReference type="InterPro" id="IPR036259">
    <property type="entry name" value="MFS_trans_sf"/>
</dbReference>
<dbReference type="Pfam" id="PF07690">
    <property type="entry name" value="MFS_1"/>
    <property type="match status" value="1"/>
</dbReference>
<dbReference type="InterPro" id="IPR050189">
    <property type="entry name" value="MFS_Efflux_Transporters"/>
</dbReference>
<dbReference type="RefSeq" id="WP_145282658.1">
    <property type="nucleotide sequence ID" value="NZ_CP036318.1"/>
</dbReference>
<dbReference type="CDD" id="cd17324">
    <property type="entry name" value="MFS_NepI_like"/>
    <property type="match status" value="1"/>
</dbReference>
<dbReference type="AlphaFoldDB" id="A0A518IPB2"/>
<proteinExistence type="predicted"/>